<dbReference type="EMBL" id="CACRXK020021213">
    <property type="protein sequence ID" value="CAB4035616.1"/>
    <property type="molecule type" value="Genomic_DNA"/>
</dbReference>
<dbReference type="CDD" id="cd00033">
    <property type="entry name" value="CCP"/>
    <property type="match status" value="2"/>
</dbReference>
<evidence type="ECO:0000256" key="2">
    <source>
        <dbReference type="ARBA" id="ARBA00022659"/>
    </source>
</evidence>
<dbReference type="Pfam" id="PF07645">
    <property type="entry name" value="EGF_CA"/>
    <property type="match status" value="1"/>
</dbReference>
<dbReference type="InterPro" id="IPR049883">
    <property type="entry name" value="NOTCH1_EGF-like"/>
</dbReference>
<dbReference type="FunFam" id="2.10.25.10:FF:000010">
    <property type="entry name" value="Pro-epidermal growth factor"/>
    <property type="match status" value="1"/>
</dbReference>
<comment type="caution">
    <text evidence="8">The sequence shown here is derived from an EMBL/GenBank/DDBJ whole genome shotgun (WGS) entry which is preliminary data.</text>
</comment>
<keyword evidence="4 7" id="KW-1015">Disulfide bond</keyword>
<feature type="non-terminal residue" evidence="8">
    <location>
        <position position="168"/>
    </location>
</feature>
<dbReference type="InterPro" id="IPR001881">
    <property type="entry name" value="EGF-like_Ca-bd_dom"/>
</dbReference>
<evidence type="ECO:0000313" key="9">
    <source>
        <dbReference type="Proteomes" id="UP001152795"/>
    </source>
</evidence>
<dbReference type="InterPro" id="IPR035976">
    <property type="entry name" value="Sushi/SCR/CCP_sf"/>
</dbReference>
<dbReference type="InterPro" id="IPR050350">
    <property type="entry name" value="Compl-Cell_Adhes-Reg"/>
</dbReference>
<evidence type="ECO:0000256" key="4">
    <source>
        <dbReference type="ARBA" id="ARBA00023157"/>
    </source>
</evidence>
<dbReference type="Gene3D" id="2.10.70.10">
    <property type="entry name" value="Complement Module, domain 1"/>
    <property type="match status" value="2"/>
</dbReference>
<dbReference type="InterPro" id="IPR018097">
    <property type="entry name" value="EGF_Ca-bd_CS"/>
</dbReference>
<feature type="disulfide bond" evidence="7">
    <location>
        <begin position="82"/>
        <end position="109"/>
    </location>
</feature>
<keyword evidence="1 6" id="KW-0245">EGF-like domain</keyword>
<keyword evidence="9" id="KW-1185">Reference proteome</keyword>
<evidence type="ECO:0000256" key="7">
    <source>
        <dbReference type="PROSITE-ProRule" id="PRU00302"/>
    </source>
</evidence>
<feature type="non-terminal residue" evidence="8">
    <location>
        <position position="1"/>
    </location>
</feature>
<sequence length="168" mass="18491">YLLGKDETSCIDIDECSKPVDYCHHQCLNTAGSYRCTCRFGYDLLFDGRSCIGRPCFPIHKPLNGMKKCSGYRMDDRCNFGCLPGYNLIGSGSRTCGPDKQWTGNDTKCKIIYCGSPTVPSNGFIYSPCTTHYGSQCPVGCNDGYFTDEIMLTCAAIGSWQPSNVSCK</sequence>
<dbReference type="InterPro" id="IPR000152">
    <property type="entry name" value="EGF-type_Asp/Asn_hydroxyl_site"/>
</dbReference>
<dbReference type="Gene3D" id="2.10.25.10">
    <property type="entry name" value="Laminin"/>
    <property type="match status" value="1"/>
</dbReference>
<dbReference type="Pfam" id="PF00084">
    <property type="entry name" value="Sushi"/>
    <property type="match status" value="1"/>
</dbReference>
<dbReference type="OrthoDB" id="10066840at2759"/>
<reference evidence="8" key="1">
    <citation type="submission" date="2020-04" db="EMBL/GenBank/DDBJ databases">
        <authorList>
            <person name="Alioto T."/>
            <person name="Alioto T."/>
            <person name="Gomez Garrido J."/>
        </authorList>
    </citation>
    <scope>NUCLEOTIDE SEQUENCE</scope>
    <source>
        <strain evidence="8">A484AB</strain>
    </source>
</reference>
<dbReference type="SMART" id="SM00181">
    <property type="entry name" value="EGF"/>
    <property type="match status" value="1"/>
</dbReference>
<dbReference type="SMART" id="SM00179">
    <property type="entry name" value="EGF_CA"/>
    <property type="match status" value="1"/>
</dbReference>
<dbReference type="PANTHER" id="PTHR19325:SF560">
    <property type="entry name" value="SUSHI, VON WILLEBRAND FACTOR TYPE A, EGF AND PENTRAXIN DOMAIN-CONTAINING PROTEIN 1"/>
    <property type="match status" value="1"/>
</dbReference>
<dbReference type="PROSITE" id="PS50923">
    <property type="entry name" value="SUSHI"/>
    <property type="match status" value="2"/>
</dbReference>
<comment type="caution">
    <text evidence="6">Lacks conserved residue(s) required for the propagation of feature annotation.</text>
</comment>
<evidence type="ECO:0000256" key="3">
    <source>
        <dbReference type="ARBA" id="ARBA00022737"/>
    </source>
</evidence>
<evidence type="ECO:0000256" key="5">
    <source>
        <dbReference type="ARBA" id="ARBA00023180"/>
    </source>
</evidence>
<evidence type="ECO:0000256" key="1">
    <source>
        <dbReference type="ARBA" id="ARBA00022536"/>
    </source>
</evidence>
<organism evidence="8 9">
    <name type="scientific">Paramuricea clavata</name>
    <name type="common">Red gorgonian</name>
    <name type="synonym">Violescent sea-whip</name>
    <dbReference type="NCBI Taxonomy" id="317549"/>
    <lineage>
        <taxon>Eukaryota</taxon>
        <taxon>Metazoa</taxon>
        <taxon>Cnidaria</taxon>
        <taxon>Anthozoa</taxon>
        <taxon>Octocorallia</taxon>
        <taxon>Malacalcyonacea</taxon>
        <taxon>Plexauridae</taxon>
        <taxon>Paramuricea</taxon>
    </lineage>
</organism>
<dbReference type="AlphaFoldDB" id="A0A7D9LR32"/>
<keyword evidence="3" id="KW-0677">Repeat</keyword>
<dbReference type="GO" id="GO:0005509">
    <property type="term" value="F:calcium ion binding"/>
    <property type="evidence" value="ECO:0007669"/>
    <property type="project" value="InterPro"/>
</dbReference>
<dbReference type="PROSITE" id="PS50026">
    <property type="entry name" value="EGF_3"/>
    <property type="match status" value="1"/>
</dbReference>
<dbReference type="InterPro" id="IPR000742">
    <property type="entry name" value="EGF"/>
</dbReference>
<name>A0A7D9LR32_PARCT</name>
<accession>A0A7D9LR32</accession>
<proteinExistence type="predicted"/>
<dbReference type="SMART" id="SM00032">
    <property type="entry name" value="CCP"/>
    <property type="match status" value="2"/>
</dbReference>
<keyword evidence="2 7" id="KW-0768">Sushi</keyword>
<dbReference type="PROSITE" id="PS00010">
    <property type="entry name" value="ASX_HYDROXYL"/>
    <property type="match status" value="1"/>
</dbReference>
<gene>
    <name evidence="8" type="ORF">PACLA_8A035861</name>
</gene>
<dbReference type="PROSITE" id="PS01186">
    <property type="entry name" value="EGF_2"/>
    <property type="match status" value="1"/>
</dbReference>
<dbReference type="SUPFAM" id="SSF57535">
    <property type="entry name" value="Complement control module/SCR domain"/>
    <property type="match status" value="2"/>
</dbReference>
<protein>
    <submittedName>
        <fullName evidence="8">Uncharacterized protein</fullName>
    </submittedName>
</protein>
<evidence type="ECO:0000313" key="8">
    <source>
        <dbReference type="EMBL" id="CAB4035616.1"/>
    </source>
</evidence>
<dbReference type="SUPFAM" id="SSF57196">
    <property type="entry name" value="EGF/Laminin"/>
    <property type="match status" value="1"/>
</dbReference>
<dbReference type="PROSITE" id="PS01187">
    <property type="entry name" value="EGF_CA"/>
    <property type="match status" value="1"/>
</dbReference>
<dbReference type="Proteomes" id="UP001152795">
    <property type="component" value="Unassembled WGS sequence"/>
</dbReference>
<dbReference type="PANTHER" id="PTHR19325">
    <property type="entry name" value="COMPLEMENT COMPONENT-RELATED SUSHI DOMAIN-CONTAINING"/>
    <property type="match status" value="1"/>
</dbReference>
<dbReference type="InterPro" id="IPR000436">
    <property type="entry name" value="Sushi_SCR_CCP_dom"/>
</dbReference>
<keyword evidence="5" id="KW-0325">Glycoprotein</keyword>
<evidence type="ECO:0000256" key="6">
    <source>
        <dbReference type="PROSITE-ProRule" id="PRU00076"/>
    </source>
</evidence>